<accession>A0A5E6R5I3</accession>
<sequence length="74" mass="7827">MQLYQNATNGTENQDIIAETAVVLELLAFAMGTIANPRTPAGLSQVLAILSYNCAINWAVMLTTDFPVVEGGAV</sequence>
<organism evidence="1 2">
    <name type="scientific">Pseudomonas fluorescens</name>
    <dbReference type="NCBI Taxonomy" id="294"/>
    <lineage>
        <taxon>Bacteria</taxon>
        <taxon>Pseudomonadati</taxon>
        <taxon>Pseudomonadota</taxon>
        <taxon>Gammaproteobacteria</taxon>
        <taxon>Pseudomonadales</taxon>
        <taxon>Pseudomonadaceae</taxon>
        <taxon>Pseudomonas</taxon>
    </lineage>
</organism>
<evidence type="ECO:0000313" key="1">
    <source>
        <dbReference type="EMBL" id="VVM63230.1"/>
    </source>
</evidence>
<name>A0A5E6R5I3_PSEFL</name>
<dbReference type="RefSeq" id="WP_150579785.1">
    <property type="nucleotide sequence ID" value="NZ_CABVGX010000008.1"/>
</dbReference>
<dbReference type="EMBL" id="CABVGX010000008">
    <property type="protein sequence ID" value="VVM63230.1"/>
    <property type="molecule type" value="Genomic_DNA"/>
</dbReference>
<evidence type="ECO:0000313" key="2">
    <source>
        <dbReference type="Proteomes" id="UP000325607"/>
    </source>
</evidence>
<proteinExistence type="predicted"/>
<protein>
    <submittedName>
        <fullName evidence="1">Uncharacterized protein</fullName>
    </submittedName>
</protein>
<gene>
    <name evidence="1" type="ORF">PS645_01376</name>
</gene>
<reference evidence="1 2" key="1">
    <citation type="submission" date="2019-09" db="EMBL/GenBank/DDBJ databases">
        <authorList>
            <person name="Chandra G."/>
            <person name="Truman W A."/>
        </authorList>
    </citation>
    <scope>NUCLEOTIDE SEQUENCE [LARGE SCALE GENOMIC DNA]</scope>
    <source>
        <strain evidence="1">PS645</strain>
    </source>
</reference>
<dbReference type="AlphaFoldDB" id="A0A5E6R5I3"/>
<dbReference type="Proteomes" id="UP000325607">
    <property type="component" value="Unassembled WGS sequence"/>
</dbReference>